<organism evidence="1 2">
    <name type="scientific">Actinocatenispora thailandica</name>
    <dbReference type="NCBI Taxonomy" id="227318"/>
    <lineage>
        <taxon>Bacteria</taxon>
        <taxon>Bacillati</taxon>
        <taxon>Actinomycetota</taxon>
        <taxon>Actinomycetes</taxon>
        <taxon>Micromonosporales</taxon>
        <taxon>Micromonosporaceae</taxon>
        <taxon>Actinocatenispora</taxon>
    </lineage>
</organism>
<protein>
    <submittedName>
        <fullName evidence="1">Uncharacterized protein</fullName>
    </submittedName>
</protein>
<dbReference type="Proteomes" id="UP000611640">
    <property type="component" value="Chromosome"/>
</dbReference>
<sequence>MDVSSLSRDVMAEVKQRGLFLLSPEPEYPGDPDFVCVVQDPSGFPQVGHVGASMGGGPPYVAFAPDPRNPMRTDEIAVGLTTWEAGIRAVLAAFDRS</sequence>
<keyword evidence="2" id="KW-1185">Reference proteome</keyword>
<evidence type="ECO:0000313" key="1">
    <source>
        <dbReference type="EMBL" id="BCJ37571.1"/>
    </source>
</evidence>
<gene>
    <name evidence="1" type="ORF">Athai_50740</name>
</gene>
<dbReference type="AlphaFoldDB" id="A0A7R7DTP7"/>
<name>A0A7R7DTP7_9ACTN</name>
<evidence type="ECO:0000313" key="2">
    <source>
        <dbReference type="Proteomes" id="UP000611640"/>
    </source>
</evidence>
<accession>A0A7R7DTP7</accession>
<dbReference type="KEGG" id="atl:Athai_50740"/>
<dbReference type="RefSeq" id="WP_203963759.1">
    <property type="nucleotide sequence ID" value="NZ_AP023355.1"/>
</dbReference>
<proteinExistence type="predicted"/>
<dbReference type="EMBL" id="AP023355">
    <property type="protein sequence ID" value="BCJ37571.1"/>
    <property type="molecule type" value="Genomic_DNA"/>
</dbReference>
<reference evidence="1 2" key="1">
    <citation type="submission" date="2020-08" db="EMBL/GenBank/DDBJ databases">
        <title>Whole genome shotgun sequence of Actinocatenispora thailandica NBRC 105041.</title>
        <authorList>
            <person name="Komaki H."/>
            <person name="Tamura T."/>
        </authorList>
    </citation>
    <scope>NUCLEOTIDE SEQUENCE [LARGE SCALE GENOMIC DNA]</scope>
    <source>
        <strain evidence="1 2">NBRC 105041</strain>
    </source>
</reference>